<dbReference type="SUPFAM" id="SSF53850">
    <property type="entry name" value="Periplasmic binding protein-like II"/>
    <property type="match status" value="1"/>
</dbReference>
<sequence>MDIGWIEDLIALEEHRTLAQAAAARHVTQPAFSRRIAAIEEWCGATLVDRSRRPLRLRPEAQSLLPDLRSAASSLNQLREDLRRSQAEGARMIIAAQHSLAISLMPWLYAQLDASLPSAMVRLRSLNRSDGLVLLLTGAADVLICHETDRHPLALGAIDVERLWLEEDWLVPVSGDRALAGRVSEAVASGTALDLPAVLYPTDSFLGRVLRDECLPILPQGLTVSARIETALTPAVARLVAGRSLACWLPKSMIEHDLKAGIVFSLEEDLGTVPLRANAVRTFGRTSSSTDRLWDCLKRTVRRDPSFGQPGELGRSPRNS</sequence>
<dbReference type="Gene3D" id="3.40.190.290">
    <property type="match status" value="1"/>
</dbReference>
<dbReference type="OrthoDB" id="528082at2"/>
<keyword evidence="2" id="KW-0805">Transcription regulation</keyword>
<dbReference type="AlphaFoldDB" id="A0A1G7EUQ4"/>
<dbReference type="Pfam" id="PF00126">
    <property type="entry name" value="HTH_1"/>
    <property type="match status" value="1"/>
</dbReference>
<evidence type="ECO:0000256" key="4">
    <source>
        <dbReference type="ARBA" id="ARBA00023163"/>
    </source>
</evidence>
<dbReference type="SUPFAM" id="SSF46785">
    <property type="entry name" value="Winged helix' DNA-binding domain"/>
    <property type="match status" value="1"/>
</dbReference>
<dbReference type="Gene3D" id="1.10.10.10">
    <property type="entry name" value="Winged helix-like DNA-binding domain superfamily/Winged helix DNA-binding domain"/>
    <property type="match status" value="1"/>
</dbReference>
<dbReference type="PANTHER" id="PTHR30126:SF2">
    <property type="entry name" value="HTH-TYPE TRANSCRIPTIONAL REGULATOR YJIE"/>
    <property type="match status" value="1"/>
</dbReference>
<protein>
    <submittedName>
        <fullName evidence="6">Transcriptional regulator, LysR family</fullName>
    </submittedName>
</protein>
<dbReference type="GO" id="GO:0003700">
    <property type="term" value="F:DNA-binding transcription factor activity"/>
    <property type="evidence" value="ECO:0007669"/>
    <property type="project" value="InterPro"/>
</dbReference>
<dbReference type="Proteomes" id="UP000199628">
    <property type="component" value="Unassembled WGS sequence"/>
</dbReference>
<feature type="domain" description="HTH lysR-type" evidence="5">
    <location>
        <begin position="1"/>
        <end position="58"/>
    </location>
</feature>
<keyword evidence="4" id="KW-0804">Transcription</keyword>
<name>A0A1G7EUQ4_9RHOB</name>
<dbReference type="InterPro" id="IPR000847">
    <property type="entry name" value="LysR_HTH_N"/>
</dbReference>
<dbReference type="EMBL" id="FMZV01000027">
    <property type="protein sequence ID" value="SDE67378.1"/>
    <property type="molecule type" value="Genomic_DNA"/>
</dbReference>
<dbReference type="GO" id="GO:0000976">
    <property type="term" value="F:transcription cis-regulatory region binding"/>
    <property type="evidence" value="ECO:0007669"/>
    <property type="project" value="TreeGrafter"/>
</dbReference>
<dbReference type="PROSITE" id="PS50931">
    <property type="entry name" value="HTH_LYSR"/>
    <property type="match status" value="1"/>
</dbReference>
<keyword evidence="3" id="KW-0238">DNA-binding</keyword>
<organism evidence="6 7">
    <name type="scientific">Ruegeria marina</name>
    <dbReference type="NCBI Taxonomy" id="639004"/>
    <lineage>
        <taxon>Bacteria</taxon>
        <taxon>Pseudomonadati</taxon>
        <taxon>Pseudomonadota</taxon>
        <taxon>Alphaproteobacteria</taxon>
        <taxon>Rhodobacterales</taxon>
        <taxon>Roseobacteraceae</taxon>
        <taxon>Ruegeria</taxon>
    </lineage>
</organism>
<evidence type="ECO:0000313" key="6">
    <source>
        <dbReference type="EMBL" id="SDE67378.1"/>
    </source>
</evidence>
<evidence type="ECO:0000259" key="5">
    <source>
        <dbReference type="PROSITE" id="PS50931"/>
    </source>
</evidence>
<dbReference type="STRING" id="639004.SAMN04488239_12718"/>
<gene>
    <name evidence="6" type="ORF">SAMN04488239_12718</name>
</gene>
<dbReference type="InterPro" id="IPR036388">
    <property type="entry name" value="WH-like_DNA-bd_sf"/>
</dbReference>
<dbReference type="InterPro" id="IPR005119">
    <property type="entry name" value="LysR_subst-bd"/>
</dbReference>
<accession>A0A1G7EUQ4</accession>
<evidence type="ECO:0000256" key="1">
    <source>
        <dbReference type="ARBA" id="ARBA00009437"/>
    </source>
</evidence>
<dbReference type="RefSeq" id="WP_093037714.1">
    <property type="nucleotide sequence ID" value="NZ_FMZV01000027.1"/>
</dbReference>
<dbReference type="Pfam" id="PF03466">
    <property type="entry name" value="LysR_substrate"/>
    <property type="match status" value="1"/>
</dbReference>
<keyword evidence="7" id="KW-1185">Reference proteome</keyword>
<dbReference type="InterPro" id="IPR036390">
    <property type="entry name" value="WH_DNA-bd_sf"/>
</dbReference>
<comment type="similarity">
    <text evidence="1">Belongs to the LysR transcriptional regulatory family.</text>
</comment>
<dbReference type="CDD" id="cd05466">
    <property type="entry name" value="PBP2_LTTR_substrate"/>
    <property type="match status" value="1"/>
</dbReference>
<proteinExistence type="inferred from homology"/>
<reference evidence="7" key="1">
    <citation type="submission" date="2016-10" db="EMBL/GenBank/DDBJ databases">
        <authorList>
            <person name="Varghese N."/>
            <person name="Submissions S."/>
        </authorList>
    </citation>
    <scope>NUCLEOTIDE SEQUENCE [LARGE SCALE GENOMIC DNA]</scope>
    <source>
        <strain evidence="7">CGMCC 1.9108</strain>
    </source>
</reference>
<evidence type="ECO:0000256" key="3">
    <source>
        <dbReference type="ARBA" id="ARBA00023125"/>
    </source>
</evidence>
<evidence type="ECO:0000256" key="2">
    <source>
        <dbReference type="ARBA" id="ARBA00023015"/>
    </source>
</evidence>
<evidence type="ECO:0000313" key="7">
    <source>
        <dbReference type="Proteomes" id="UP000199628"/>
    </source>
</evidence>
<dbReference type="PANTHER" id="PTHR30126">
    <property type="entry name" value="HTH-TYPE TRANSCRIPTIONAL REGULATOR"/>
    <property type="match status" value="1"/>
</dbReference>